<dbReference type="InterPro" id="IPR013216">
    <property type="entry name" value="Methyltransf_11"/>
</dbReference>
<dbReference type="eggNOG" id="COG2226">
    <property type="taxonomic scope" value="Bacteria"/>
</dbReference>
<dbReference type="HOGENOM" id="CLU_1000433_0_0_6"/>
<evidence type="ECO:0000313" key="2">
    <source>
        <dbReference type="Proteomes" id="UP000009144"/>
    </source>
</evidence>
<keyword evidence="1" id="KW-0808">Transferase</keyword>
<dbReference type="GO" id="GO:0008757">
    <property type="term" value="F:S-adenosylmethionine-dependent methyltransferase activity"/>
    <property type="evidence" value="ECO:0007669"/>
    <property type="project" value="InterPro"/>
</dbReference>
<dbReference type="KEGG" id="mej:Q7A_1437"/>
<dbReference type="Pfam" id="PF08241">
    <property type="entry name" value="Methyltransf_11"/>
    <property type="match status" value="1"/>
</dbReference>
<gene>
    <name evidence="1" type="ordered locus">Q7A_1437</name>
</gene>
<sequence>MVALKTLEQKVNGFGTLIQGEITELFNSTTDEYAFEQMAGNIDKTRSYILPLIKQCQAKSVLDVGCGVGTMVNELFKEGLDAYGVDLITLGKYWQEQGFDPERYFFVDPYNLQLPFQDNTLDFAFTLGVIEHIGTSDGHADRLPNYHEIRATWLKEIYRVIKPGGYMLIGGPNRKFPVDTAHGPDSKASKLELKLTKLSGATIHKTWGENFLWAYSDIDNYLSGLPYEMRAQSVKGYVYFSRVPKPFRLLSKWYIDFMPKFMLKTGFNPWVMALIQKK</sequence>
<dbReference type="GO" id="GO:0032259">
    <property type="term" value="P:methylation"/>
    <property type="evidence" value="ECO:0007669"/>
    <property type="project" value="UniProtKB-KW"/>
</dbReference>
<dbReference type="SUPFAM" id="SSF53335">
    <property type="entry name" value="S-adenosyl-L-methionine-dependent methyltransferases"/>
    <property type="match status" value="1"/>
</dbReference>
<organism evidence="1 2">
    <name type="scientific">Methylophaga nitratireducenticrescens</name>
    <dbReference type="NCBI Taxonomy" id="754476"/>
    <lineage>
        <taxon>Bacteria</taxon>
        <taxon>Pseudomonadati</taxon>
        <taxon>Pseudomonadota</taxon>
        <taxon>Gammaproteobacteria</taxon>
        <taxon>Thiotrichales</taxon>
        <taxon>Piscirickettsiaceae</taxon>
        <taxon>Methylophaga</taxon>
    </lineage>
</organism>
<dbReference type="Proteomes" id="UP000009144">
    <property type="component" value="Chromosome"/>
</dbReference>
<reference evidence="1 2" key="1">
    <citation type="journal article" date="2012" name="J. Bacteriol.">
        <title>Complete genome sequences of Methylophaga sp. strain JAM1 and Methylophaga sp. strain JAM7.</title>
        <authorList>
            <person name="Villeneuve C."/>
            <person name="Martineau C."/>
            <person name="Mauffrey F."/>
            <person name="Villemur R."/>
        </authorList>
    </citation>
    <scope>NUCLEOTIDE SEQUENCE [LARGE SCALE GENOMIC DNA]</scope>
    <source>
        <strain evidence="1 2">JAM1</strain>
    </source>
</reference>
<dbReference type="STRING" id="754476.Q7A_1437"/>
<dbReference type="InterPro" id="IPR029063">
    <property type="entry name" value="SAM-dependent_MTases_sf"/>
</dbReference>
<evidence type="ECO:0000313" key="1">
    <source>
        <dbReference type="EMBL" id="AFI84267.1"/>
    </source>
</evidence>
<accession>I1XIP8</accession>
<keyword evidence="1" id="KW-0489">Methyltransferase</keyword>
<dbReference type="RefSeq" id="WP_014706640.1">
    <property type="nucleotide sequence ID" value="NZ_CP021973.1"/>
</dbReference>
<proteinExistence type="predicted"/>
<protein>
    <submittedName>
        <fullName evidence="1">Methyltransferase</fullName>
    </submittedName>
</protein>
<dbReference type="AlphaFoldDB" id="I1XIP8"/>
<dbReference type="PATRIC" id="fig|754476.3.peg.1421"/>
<dbReference type="CDD" id="cd02440">
    <property type="entry name" value="AdoMet_MTases"/>
    <property type="match status" value="1"/>
</dbReference>
<dbReference type="EMBL" id="CP003390">
    <property type="protein sequence ID" value="AFI84267.1"/>
    <property type="molecule type" value="Genomic_DNA"/>
</dbReference>
<dbReference type="Gene3D" id="3.40.50.150">
    <property type="entry name" value="Vaccinia Virus protein VP39"/>
    <property type="match status" value="1"/>
</dbReference>
<name>I1XIP8_METNJ</name>
<keyword evidence="2" id="KW-1185">Reference proteome</keyword>
<reference evidence="1 2" key="2">
    <citation type="journal article" date="2013" name="Int. J. Syst. Evol. Microbiol.">
        <title>Methylophaga nitratireducenticrescens sp. nov. and Methylophaga frappieri sp. nov., isolated from the biofilm of the methanol-fed denitrification system treating the seawater at the Montreal Biodome.</title>
        <authorList>
            <person name="Villeneuve C."/>
            <person name="Martineau C."/>
            <person name="Mauffrey F."/>
            <person name="Villemur R."/>
        </authorList>
    </citation>
    <scope>NUCLEOTIDE SEQUENCE [LARGE SCALE GENOMIC DNA]</scope>
    <source>
        <strain evidence="1 2">JAM1</strain>
    </source>
</reference>